<dbReference type="Pfam" id="PF00149">
    <property type="entry name" value="Metallophos"/>
    <property type="match status" value="1"/>
</dbReference>
<organism evidence="2 3">
    <name type="scientific">Galliscardovia ingluviei</name>
    <dbReference type="NCBI Taxonomy" id="1769422"/>
    <lineage>
        <taxon>Bacteria</taxon>
        <taxon>Bacillati</taxon>
        <taxon>Actinomycetota</taxon>
        <taxon>Actinomycetes</taxon>
        <taxon>Bifidobacteriales</taxon>
        <taxon>Bifidobacteriaceae</taxon>
        <taxon>Galliscardovia</taxon>
    </lineage>
</organism>
<feature type="domain" description="Calcineurin-like phosphoesterase" evidence="1">
    <location>
        <begin position="31"/>
        <end position="311"/>
    </location>
</feature>
<dbReference type="Gene3D" id="3.60.21.10">
    <property type="match status" value="1"/>
</dbReference>
<dbReference type="AlphaFoldDB" id="A0A8J3APW8"/>
<dbReference type="Proteomes" id="UP000619536">
    <property type="component" value="Unassembled WGS sequence"/>
</dbReference>
<evidence type="ECO:0000313" key="2">
    <source>
        <dbReference type="EMBL" id="GGI14283.1"/>
    </source>
</evidence>
<name>A0A8J3APW8_9BIFI</name>
<dbReference type="RefSeq" id="WP_188355176.1">
    <property type="nucleotide sequence ID" value="NZ_BMDH01000002.1"/>
</dbReference>
<reference evidence="2" key="2">
    <citation type="submission" date="2020-09" db="EMBL/GenBank/DDBJ databases">
        <authorList>
            <person name="Sun Q."/>
            <person name="Sedlacek I."/>
        </authorList>
    </citation>
    <scope>NUCLEOTIDE SEQUENCE</scope>
    <source>
        <strain evidence="2">CCM 8606</strain>
    </source>
</reference>
<keyword evidence="3" id="KW-1185">Reference proteome</keyword>
<dbReference type="PANTHER" id="PTHR32440:SF0">
    <property type="entry name" value="PHOSPHATASE DCR2-RELATED"/>
    <property type="match status" value="1"/>
</dbReference>
<evidence type="ECO:0000259" key="1">
    <source>
        <dbReference type="Pfam" id="PF00149"/>
    </source>
</evidence>
<dbReference type="InterPro" id="IPR029052">
    <property type="entry name" value="Metallo-depent_PP-like"/>
</dbReference>
<dbReference type="InterPro" id="IPR004843">
    <property type="entry name" value="Calcineurin-like_PHP"/>
</dbReference>
<protein>
    <submittedName>
        <fullName evidence="2">Ser/threonine protein phosphatase</fullName>
    </submittedName>
</protein>
<dbReference type="GO" id="GO:0016788">
    <property type="term" value="F:hydrolase activity, acting on ester bonds"/>
    <property type="evidence" value="ECO:0007669"/>
    <property type="project" value="TreeGrafter"/>
</dbReference>
<proteinExistence type="predicted"/>
<dbReference type="EMBL" id="BMDH01000002">
    <property type="protein sequence ID" value="GGI14283.1"/>
    <property type="molecule type" value="Genomic_DNA"/>
</dbReference>
<comment type="caution">
    <text evidence="2">The sequence shown here is derived from an EMBL/GenBank/DDBJ whole genome shotgun (WGS) entry which is preliminary data.</text>
</comment>
<dbReference type="PANTHER" id="PTHR32440">
    <property type="entry name" value="PHOSPHATASE DCR2-RELATED-RELATED"/>
    <property type="match status" value="1"/>
</dbReference>
<accession>A0A8J3APW8</accession>
<sequence>MNETQVESWRKQSLSVSARLGALSFHRSGKFRVLHISDIQDGAKPSKSTATLIATAVDAARPDIVIFTGNIIAGYSPEFSATFRRRPWLEASSTNEDDLEHTRELVTAAYSSVLMPLVERGIPFAMTFGNHDVQCGLDADELERLAMQFTGCLNGQVSVVLPEQPWLERFACGAGTLALPIRDTAGHLVFNLALAHVGDYAAQGGYIGPSDEVLQWLRELPQVLPNHVQTMLFQHLPLATFYQALQEVDASTAYAVEGYRTFEGRYFVLDDARTEPSSYLGEGISCADDMREDMVLAQGGYAGVFAGHDHRNGFVAQACVSARALTAGADSIVGDGNSDEESLSEQRELLCAITPTCGFDTYGPTLAKRAVRLIEFDIRHPFNPRTQLLEFGDIGQRAKSSQAYTFGIERVDTTPGRGWNLVYKSGLFRKKH</sequence>
<dbReference type="SUPFAM" id="SSF56300">
    <property type="entry name" value="Metallo-dependent phosphatases"/>
    <property type="match status" value="1"/>
</dbReference>
<gene>
    <name evidence="2" type="ORF">GCM10007377_10160</name>
</gene>
<reference evidence="2" key="1">
    <citation type="journal article" date="2014" name="Int. J. Syst. Evol. Microbiol.">
        <title>Complete genome sequence of Corynebacterium casei LMG S-19264T (=DSM 44701T), isolated from a smear-ripened cheese.</title>
        <authorList>
            <consortium name="US DOE Joint Genome Institute (JGI-PGF)"/>
            <person name="Walter F."/>
            <person name="Albersmeier A."/>
            <person name="Kalinowski J."/>
            <person name="Ruckert C."/>
        </authorList>
    </citation>
    <scope>NUCLEOTIDE SEQUENCE</scope>
    <source>
        <strain evidence="2">CCM 8606</strain>
    </source>
</reference>
<evidence type="ECO:0000313" key="3">
    <source>
        <dbReference type="Proteomes" id="UP000619536"/>
    </source>
</evidence>
<dbReference type="GO" id="GO:0005737">
    <property type="term" value="C:cytoplasm"/>
    <property type="evidence" value="ECO:0007669"/>
    <property type="project" value="TreeGrafter"/>
</dbReference>